<dbReference type="SUPFAM" id="SSF51161">
    <property type="entry name" value="Trimeric LpxA-like enzymes"/>
    <property type="match status" value="1"/>
</dbReference>
<dbReference type="GO" id="GO:0047200">
    <property type="term" value="F:tetrahydrodipicolinate N-acetyltransferase activity"/>
    <property type="evidence" value="ECO:0007669"/>
    <property type="project" value="UniProtKB-EC"/>
</dbReference>
<dbReference type="InterPro" id="IPR001451">
    <property type="entry name" value="Hexapep"/>
</dbReference>
<keyword evidence="2" id="KW-1185">Reference proteome</keyword>
<protein>
    <submittedName>
        <fullName evidence="1">2,3,4,5-tetrahydropyridine-2,6-dicarboxylate N-acetyltransferase</fullName>
        <ecNumber evidence="1">2.3.1.89</ecNumber>
    </submittedName>
</protein>
<dbReference type="CDD" id="cd04645">
    <property type="entry name" value="LbH_gamma_CA_like"/>
    <property type="match status" value="1"/>
</dbReference>
<dbReference type="Proteomes" id="UP000204221">
    <property type="component" value="Chromosome"/>
</dbReference>
<name>A0A221W9X3_9PSEU</name>
<evidence type="ECO:0000313" key="1">
    <source>
        <dbReference type="EMBL" id="ASO22329.1"/>
    </source>
</evidence>
<dbReference type="PANTHER" id="PTHR13061:SF29">
    <property type="entry name" value="GAMMA CARBONIC ANHYDRASE-LIKE 1, MITOCHONDRIAL-RELATED"/>
    <property type="match status" value="1"/>
</dbReference>
<evidence type="ECO:0000313" key="2">
    <source>
        <dbReference type="Proteomes" id="UP000204221"/>
    </source>
</evidence>
<gene>
    <name evidence="1" type="primary">dapH</name>
    <name evidence="1" type="ORF">AHOG_23605</name>
</gene>
<organism evidence="1 2">
    <name type="scientific">Actinoalloteichus hoggarensis</name>
    <dbReference type="NCBI Taxonomy" id="1470176"/>
    <lineage>
        <taxon>Bacteria</taxon>
        <taxon>Bacillati</taxon>
        <taxon>Actinomycetota</taxon>
        <taxon>Actinomycetes</taxon>
        <taxon>Pseudonocardiales</taxon>
        <taxon>Pseudonocardiaceae</taxon>
        <taxon>Actinoalloteichus</taxon>
    </lineage>
</organism>
<keyword evidence="1" id="KW-0808">Transferase</keyword>
<dbReference type="InterPro" id="IPR011004">
    <property type="entry name" value="Trimer_LpxA-like_sf"/>
</dbReference>
<dbReference type="KEGG" id="ahg:AHOG_23605"/>
<dbReference type="InterPro" id="IPR047324">
    <property type="entry name" value="LbH_gamma_CA-like"/>
</dbReference>
<dbReference type="Pfam" id="PF00132">
    <property type="entry name" value="Hexapep"/>
    <property type="match status" value="2"/>
</dbReference>
<reference evidence="1 2" key="1">
    <citation type="submission" date="2017-07" db="EMBL/GenBank/DDBJ databases">
        <title>Complete genome sequence of Actinoalloteichus hoggarensis DSM 45943, type strain of Actinoalloteichus hoggarensis.</title>
        <authorList>
            <person name="Ruckert C."/>
            <person name="Nouioui I."/>
            <person name="Willmese J."/>
            <person name="van Wezel G."/>
            <person name="Klenk H.-P."/>
            <person name="Kalinowski J."/>
            <person name="Zotchev S.B."/>
        </authorList>
    </citation>
    <scope>NUCLEOTIDE SEQUENCE [LARGE SCALE GENOMIC DNA]</scope>
    <source>
        <strain evidence="1 2">DSM 45943</strain>
    </source>
</reference>
<keyword evidence="1" id="KW-0012">Acyltransferase</keyword>
<dbReference type="EMBL" id="CP022521">
    <property type="protein sequence ID" value="ASO22329.1"/>
    <property type="molecule type" value="Genomic_DNA"/>
</dbReference>
<dbReference type="PANTHER" id="PTHR13061">
    <property type="entry name" value="DYNACTIN SUBUNIT P25"/>
    <property type="match status" value="1"/>
</dbReference>
<dbReference type="AlphaFoldDB" id="A0A221W9X3"/>
<dbReference type="RefSeq" id="WP_093943305.1">
    <property type="nucleotide sequence ID" value="NZ_CP022521.1"/>
</dbReference>
<dbReference type="InterPro" id="IPR050484">
    <property type="entry name" value="Transf_Hexapept/Carb_Anhydrase"/>
</dbReference>
<proteinExistence type="predicted"/>
<accession>A0A221W9X3</accession>
<sequence>MAIYALDDWEPRIHPDAYVHPDATVIGRVTIGAGSTVWPQAVLRGDYGIIEIGERTSVQDGSIIHCTEQHATLIGSDCVLGHAVHVEGATVADHCLIGSGSVVLNGVVVEEGAVVGAGAVVSFGTRIPARAMALGVPARIREGHEVAPGTWKGNVERYVENGRRYRTGLRRLDG</sequence>
<dbReference type="OrthoDB" id="9803036at2"/>
<dbReference type="EC" id="2.3.1.89" evidence="1"/>
<dbReference type="Gene3D" id="2.160.10.10">
    <property type="entry name" value="Hexapeptide repeat proteins"/>
    <property type="match status" value="1"/>
</dbReference>